<dbReference type="SUPFAM" id="SSF51905">
    <property type="entry name" value="FAD/NAD(P)-binding domain"/>
    <property type="match status" value="1"/>
</dbReference>
<dbReference type="GO" id="GO:0071949">
    <property type="term" value="F:FAD binding"/>
    <property type="evidence" value="ECO:0007669"/>
    <property type="project" value="InterPro"/>
</dbReference>
<dbReference type="EMBL" id="HBEG01005852">
    <property type="protein sequence ID" value="CAD8347762.1"/>
    <property type="molecule type" value="Transcribed_RNA"/>
</dbReference>
<evidence type="ECO:0000259" key="1">
    <source>
        <dbReference type="Pfam" id="PF01494"/>
    </source>
</evidence>
<dbReference type="Gene3D" id="3.50.50.60">
    <property type="entry name" value="FAD/NAD(P)-binding domain"/>
    <property type="match status" value="2"/>
</dbReference>
<name>A0A7S0F9M5_9DINO</name>
<protein>
    <submittedName>
        <fullName evidence="3">Uncharacterized protein</fullName>
    </submittedName>
</protein>
<organism evidence="3">
    <name type="scientific">Pyrodinium bahamense</name>
    <dbReference type="NCBI Taxonomy" id="73915"/>
    <lineage>
        <taxon>Eukaryota</taxon>
        <taxon>Sar</taxon>
        <taxon>Alveolata</taxon>
        <taxon>Dinophyceae</taxon>
        <taxon>Gonyaulacales</taxon>
        <taxon>Pyrocystaceae</taxon>
        <taxon>Pyrodinium</taxon>
    </lineage>
</organism>
<reference evidence="3" key="1">
    <citation type="submission" date="2021-01" db="EMBL/GenBank/DDBJ databases">
        <authorList>
            <person name="Corre E."/>
            <person name="Pelletier E."/>
            <person name="Niang G."/>
            <person name="Scheremetjew M."/>
            <person name="Finn R."/>
            <person name="Kale V."/>
            <person name="Holt S."/>
            <person name="Cochrane G."/>
            <person name="Meng A."/>
            <person name="Brown T."/>
            <person name="Cohen L."/>
        </authorList>
    </citation>
    <scope>NUCLEOTIDE SEQUENCE</scope>
    <source>
        <strain evidence="3">Pbaha01</strain>
    </source>
</reference>
<feature type="domain" description="[F-actin]-monooxygenase MICAL1-3-like Rossman" evidence="2">
    <location>
        <begin position="420"/>
        <end position="521"/>
    </location>
</feature>
<dbReference type="InterPro" id="IPR036188">
    <property type="entry name" value="FAD/NAD-bd_sf"/>
</dbReference>
<sequence>MGAAASDCCNVCGNPELHEFVVTGRKAYERQAEAPSTPRKDRQPCTQVGGLVIRERSEEATNTTAGESVDHRAMTVEDSHVASNETFGAVPDEPDPAIPVEAEAAGEAGAESWADFLARAASCTTDAGVAGEAVALFETFQSTDDLGLAFATFARLYLLAAKTGEEAIPPWAGPEEVPGRTWRFPYQLLRTLCNNWKAKKLWNLLDERVARPEYSDAPLRTGRLEGRRCLVVGAGPCGLRAAIELRLLGAQVTVVEQRVGFSRINQLHIWSWCGEDLKGLGARIIEPPPKDFGSNPDLLVVAINDLQKLLLKVALLFGVEVRMGVAYDGMQWQGDTWQTCLRSHGVALGNEGRAGPEQQLPASNLDNNCAGPGCLPPSQFLPGVLRNIAVVIGSGGFASSVGDDMGMRMVETESLRKETAIGLICNVARTHGKSEANLRSYSLARQFYAALFKQAAQETGADLENIVYVKAPTAHYLVMTPTPKSLLATGVVISETSKPLLAHDNIDKEKLDQLVRRVLAFPFKAGEPSILHAIGKDLGGTDSFPGYADAGPRLFDFSKMRRSAEGLVFMAPPGMDVGGAGEADHLLVALAGDALIEPFWPEGLGIMRGFFSVLDASYAVQQWSNGATCATTQEVYQASFQRLKTLSAATRARVLREDEKKFALAPDTRYR</sequence>
<proteinExistence type="predicted"/>
<gene>
    <name evidence="3" type="ORF">PBAH0796_LOCUS3501</name>
</gene>
<dbReference type="AlphaFoldDB" id="A0A7S0F9M5"/>
<dbReference type="InterPro" id="IPR002938">
    <property type="entry name" value="FAD-bd"/>
</dbReference>
<evidence type="ECO:0000259" key="2">
    <source>
        <dbReference type="Pfam" id="PF25413"/>
    </source>
</evidence>
<evidence type="ECO:0000313" key="3">
    <source>
        <dbReference type="EMBL" id="CAD8347762.1"/>
    </source>
</evidence>
<dbReference type="InterPro" id="IPR057494">
    <property type="entry name" value="Rossman_Mical"/>
</dbReference>
<dbReference type="Pfam" id="PF25413">
    <property type="entry name" value="Rossman_Mical"/>
    <property type="match status" value="1"/>
</dbReference>
<accession>A0A7S0F9M5</accession>
<dbReference type="Pfam" id="PF01494">
    <property type="entry name" value="FAD_binding_3"/>
    <property type="match status" value="1"/>
</dbReference>
<feature type="domain" description="FAD-binding" evidence="1">
    <location>
        <begin position="230"/>
        <end position="261"/>
    </location>
</feature>